<dbReference type="Proteomes" id="UP000886749">
    <property type="component" value="Unassembled WGS sequence"/>
</dbReference>
<dbReference type="SFLD" id="SFLDS00003">
    <property type="entry name" value="Haloacid_Dehalogenase"/>
    <property type="match status" value="1"/>
</dbReference>
<accession>A0A9D1AJE0</accession>
<dbReference type="InterPro" id="IPR006379">
    <property type="entry name" value="HAD-SF_hydro_IIB"/>
</dbReference>
<dbReference type="SUPFAM" id="SSF56784">
    <property type="entry name" value="HAD-like"/>
    <property type="match status" value="1"/>
</dbReference>
<dbReference type="GO" id="GO:0005829">
    <property type="term" value="C:cytosol"/>
    <property type="evidence" value="ECO:0007669"/>
    <property type="project" value="TreeGrafter"/>
</dbReference>
<dbReference type="Gene3D" id="3.40.50.1000">
    <property type="entry name" value="HAD superfamily/HAD-like"/>
    <property type="match status" value="1"/>
</dbReference>
<comment type="caution">
    <text evidence="1">The sequence shown here is derived from an EMBL/GenBank/DDBJ whole genome shotgun (WGS) entry which is preliminary data.</text>
</comment>
<name>A0A9D1AJE0_9FIRM</name>
<reference evidence="1" key="2">
    <citation type="journal article" date="2021" name="PeerJ">
        <title>Extensive microbial diversity within the chicken gut microbiome revealed by metagenomics and culture.</title>
        <authorList>
            <person name="Gilroy R."/>
            <person name="Ravi A."/>
            <person name="Getino M."/>
            <person name="Pursley I."/>
            <person name="Horton D.L."/>
            <person name="Alikhan N.F."/>
            <person name="Baker D."/>
            <person name="Gharbi K."/>
            <person name="Hall N."/>
            <person name="Watson M."/>
            <person name="Adriaenssens E.M."/>
            <person name="Foster-Nyarko E."/>
            <person name="Jarju S."/>
            <person name="Secka A."/>
            <person name="Antonio M."/>
            <person name="Oren A."/>
            <person name="Chaudhuri R.R."/>
            <person name="La Ragione R."/>
            <person name="Hildebrand F."/>
            <person name="Pallen M.J."/>
        </authorList>
    </citation>
    <scope>NUCLEOTIDE SEQUENCE</scope>
    <source>
        <strain evidence="1">CHK184-25365</strain>
    </source>
</reference>
<dbReference type="PANTHER" id="PTHR10000">
    <property type="entry name" value="PHOSPHOSERINE PHOSPHATASE"/>
    <property type="match status" value="1"/>
</dbReference>
<dbReference type="PANTHER" id="PTHR10000:SF8">
    <property type="entry name" value="HAD SUPERFAMILY HYDROLASE-LIKE, TYPE 3"/>
    <property type="match status" value="1"/>
</dbReference>
<dbReference type="EMBL" id="DVGY01000126">
    <property type="protein sequence ID" value="HIR41292.1"/>
    <property type="molecule type" value="Genomic_DNA"/>
</dbReference>
<protein>
    <submittedName>
        <fullName evidence="1">HAD family phosphatase</fullName>
    </submittedName>
</protein>
<dbReference type="GO" id="GO:0000287">
    <property type="term" value="F:magnesium ion binding"/>
    <property type="evidence" value="ECO:0007669"/>
    <property type="project" value="TreeGrafter"/>
</dbReference>
<dbReference type="Gene3D" id="3.30.1240.10">
    <property type="match status" value="1"/>
</dbReference>
<dbReference type="CDD" id="cd07516">
    <property type="entry name" value="HAD_Pase"/>
    <property type="match status" value="1"/>
</dbReference>
<dbReference type="InterPro" id="IPR000150">
    <property type="entry name" value="Cof"/>
</dbReference>
<evidence type="ECO:0000313" key="2">
    <source>
        <dbReference type="Proteomes" id="UP000886749"/>
    </source>
</evidence>
<dbReference type="Pfam" id="PF08282">
    <property type="entry name" value="Hydrolase_3"/>
    <property type="match status" value="1"/>
</dbReference>
<dbReference type="InterPro" id="IPR036412">
    <property type="entry name" value="HAD-like_sf"/>
</dbReference>
<dbReference type="SFLD" id="SFLDG01140">
    <property type="entry name" value="C2.B:_Phosphomannomutase_and_P"/>
    <property type="match status" value="1"/>
</dbReference>
<dbReference type="SFLD" id="SFLDG01144">
    <property type="entry name" value="C2.B.4:_PGP_Like"/>
    <property type="match status" value="1"/>
</dbReference>
<dbReference type="NCBIfam" id="TIGR01484">
    <property type="entry name" value="HAD-SF-IIB"/>
    <property type="match status" value="1"/>
</dbReference>
<dbReference type="GO" id="GO:0016791">
    <property type="term" value="F:phosphatase activity"/>
    <property type="evidence" value="ECO:0007669"/>
    <property type="project" value="TreeGrafter"/>
</dbReference>
<evidence type="ECO:0000313" key="1">
    <source>
        <dbReference type="EMBL" id="HIR41292.1"/>
    </source>
</evidence>
<dbReference type="NCBIfam" id="TIGR00099">
    <property type="entry name" value="Cof-subfamily"/>
    <property type="match status" value="1"/>
</dbReference>
<dbReference type="InterPro" id="IPR023214">
    <property type="entry name" value="HAD_sf"/>
</dbReference>
<gene>
    <name evidence="1" type="ORF">IAB36_05650</name>
</gene>
<sequence length="271" mass="29896">MSIKVIATDLDGTLTNSKKEITPRTQKTLEKAMDLGVKVVLASGRPYYGVKNLAAQLQLEKRGGYILCFNGAKLVNCQTKKVLFEQTIPVQEIEVLDYLARHYHATILTYTDDTILTTDPDDEYVQKEWKITGMKLQKVETFSQVVTFPVNKCMMVGEGSHMAEVEQQVQLAVGGRLSVYRSEPFFLEIMPAGINKARSLEYLLDSLGCDKDELMAFGDGYNDLSMIGFAGLGVAVANAQKVILDAADYVSASNDEDGVAQAVEKFVLELS</sequence>
<proteinExistence type="predicted"/>
<dbReference type="AlphaFoldDB" id="A0A9D1AJE0"/>
<organism evidence="1 2">
    <name type="scientific">Candidatus Egerieicola pullicola</name>
    <dbReference type="NCBI Taxonomy" id="2840775"/>
    <lineage>
        <taxon>Bacteria</taxon>
        <taxon>Bacillati</taxon>
        <taxon>Bacillota</taxon>
        <taxon>Clostridia</taxon>
        <taxon>Eubacteriales</taxon>
        <taxon>Oscillospiraceae</taxon>
        <taxon>Oscillospiraceae incertae sedis</taxon>
        <taxon>Candidatus Egerieicola</taxon>
    </lineage>
</organism>
<reference evidence="1" key="1">
    <citation type="submission" date="2020-10" db="EMBL/GenBank/DDBJ databases">
        <authorList>
            <person name="Gilroy R."/>
        </authorList>
    </citation>
    <scope>NUCLEOTIDE SEQUENCE</scope>
    <source>
        <strain evidence="1">CHK184-25365</strain>
    </source>
</reference>